<dbReference type="EMBL" id="CP033512">
    <property type="protein sequence ID" value="QHG90182.1"/>
    <property type="molecule type" value="Genomic_DNA"/>
</dbReference>
<sequence>MVNMVRKLTKTVVLGVGTIVLGAVCTVGAVGLYFKEDAVKFYTQIRNEVQSISSTLDDGIDQFNTTIDKVEKLPGELKTEFGKYKENFDDIAKKLEEQAEQIESQKPKSSIANGSDSNPSSQLKELAKQIREAGDKISQGVDSISDSVGSVTNSEIVTQIKTFLNTVKTDYLPKVNQIIAQVTPEKFSEYYGFGATVMVATSGSILGLGLLSGLLTFGLYKNVDGKLVRKSSQKSELTSHIKYILKKYPEIKEKIIDEF</sequence>
<evidence type="ECO:0000313" key="3">
    <source>
        <dbReference type="EMBL" id="QHG90182.1"/>
    </source>
</evidence>
<evidence type="ECO:0000256" key="2">
    <source>
        <dbReference type="SAM" id="Phobius"/>
    </source>
</evidence>
<dbReference type="NCBIfam" id="TIGR04527">
    <property type="entry name" value="mycoplas_twoTM"/>
    <property type="match status" value="1"/>
</dbReference>
<dbReference type="RefSeq" id="WP_004025265.1">
    <property type="nucleotide sequence ID" value="NZ_AGFP01000048.1"/>
</dbReference>
<evidence type="ECO:0000313" key="4">
    <source>
        <dbReference type="Proteomes" id="UP000464283"/>
    </source>
</evidence>
<dbReference type="KEGG" id="miw:EER00_04840"/>
<feature type="transmembrane region" description="Helical" evidence="2">
    <location>
        <begin position="12"/>
        <end position="34"/>
    </location>
</feature>
<protein>
    <submittedName>
        <fullName evidence="3">MG_279/MG_280 family protein</fullName>
    </submittedName>
</protein>
<dbReference type="GeneID" id="96866502"/>
<proteinExistence type="predicted"/>
<feature type="compositionally biased region" description="Polar residues" evidence="1">
    <location>
        <begin position="102"/>
        <end position="123"/>
    </location>
</feature>
<name>A0A6P1LNU4_MALIO</name>
<feature type="region of interest" description="Disordered" evidence="1">
    <location>
        <begin position="102"/>
        <end position="125"/>
    </location>
</feature>
<reference evidence="4" key="1">
    <citation type="submission" date="2018-11" db="EMBL/GenBank/DDBJ databases">
        <title>The first complete genome sequence of Mycoplasma iowae strain 695.</title>
        <authorList>
            <person name="Ghanem M."/>
            <person name="El-Gazzar M."/>
        </authorList>
    </citation>
    <scope>NUCLEOTIDE SEQUENCE [LARGE SCALE GENOMIC DNA]</scope>
    <source>
        <strain evidence="4">695</strain>
    </source>
</reference>
<keyword evidence="2" id="KW-0472">Membrane</keyword>
<dbReference type="AlphaFoldDB" id="A0A6P1LNU4"/>
<dbReference type="InterPro" id="IPR030940">
    <property type="entry name" value="MG279/MG280"/>
</dbReference>
<accession>A0A6P1LNU4</accession>
<gene>
    <name evidence="3" type="ORF">EER00_04840</name>
</gene>
<dbReference type="Gene3D" id="1.20.5.300">
    <property type="match status" value="1"/>
</dbReference>
<organism evidence="3 4">
    <name type="scientific">Malacoplasma iowae 695</name>
    <dbReference type="NCBI Taxonomy" id="1048830"/>
    <lineage>
        <taxon>Bacteria</taxon>
        <taxon>Bacillati</taxon>
        <taxon>Mycoplasmatota</taxon>
        <taxon>Mycoplasmoidales</taxon>
        <taxon>Mycoplasmoidaceae</taxon>
        <taxon>Malacoplasma</taxon>
    </lineage>
</organism>
<keyword evidence="2" id="KW-0812">Transmembrane</keyword>
<feature type="transmembrane region" description="Helical" evidence="2">
    <location>
        <begin position="190"/>
        <end position="220"/>
    </location>
</feature>
<dbReference type="Proteomes" id="UP000464283">
    <property type="component" value="Chromosome"/>
</dbReference>
<evidence type="ECO:0000256" key="1">
    <source>
        <dbReference type="SAM" id="MobiDB-lite"/>
    </source>
</evidence>
<keyword evidence="2" id="KW-1133">Transmembrane helix</keyword>
<dbReference type="Pfam" id="PF23067">
    <property type="entry name" value="MG280"/>
    <property type="match status" value="1"/>
</dbReference>